<feature type="compositionally biased region" description="Low complexity" evidence="7">
    <location>
        <begin position="1049"/>
        <end position="1058"/>
    </location>
</feature>
<geneLocation type="plasmid" evidence="9 10">
    <name>unnamed</name>
</geneLocation>
<evidence type="ECO:0000256" key="7">
    <source>
        <dbReference type="SAM" id="MobiDB-lite"/>
    </source>
</evidence>
<dbReference type="AlphaFoldDB" id="A0AAJ5UY68"/>
<dbReference type="EMBL" id="CP113528">
    <property type="protein sequence ID" value="WDV09192.1"/>
    <property type="molecule type" value="Genomic_DNA"/>
</dbReference>
<dbReference type="PANTHER" id="PTHR37937:SF1">
    <property type="entry name" value="CONJUGATIVE TRANSFER: DNA TRANSPORT"/>
    <property type="match status" value="1"/>
</dbReference>
<comment type="subcellular location">
    <subcellularLocation>
        <location evidence="1">Cell membrane</location>
        <topology evidence="1">Multi-pass membrane protein</topology>
    </subcellularLocation>
</comment>
<feature type="transmembrane region" description="Helical" evidence="8">
    <location>
        <begin position="182"/>
        <end position="201"/>
    </location>
</feature>
<dbReference type="Gene3D" id="3.40.50.300">
    <property type="entry name" value="P-loop containing nucleotide triphosphate hydrolases"/>
    <property type="match status" value="2"/>
</dbReference>
<keyword evidence="3" id="KW-1003">Cell membrane</keyword>
<evidence type="ECO:0000256" key="5">
    <source>
        <dbReference type="ARBA" id="ARBA00022989"/>
    </source>
</evidence>
<keyword evidence="5 8" id="KW-1133">Transmembrane helix</keyword>
<proteinExistence type="inferred from homology"/>
<evidence type="ECO:0000256" key="8">
    <source>
        <dbReference type="SAM" id="Phobius"/>
    </source>
</evidence>
<keyword evidence="6 8" id="KW-0472">Membrane</keyword>
<keyword evidence="9" id="KW-0614">Plasmid</keyword>
<comment type="similarity">
    <text evidence="2">Belongs to the VirD4/TraG family.</text>
</comment>
<dbReference type="KEGG" id="liu:OU989_23175"/>
<dbReference type="InterPro" id="IPR003688">
    <property type="entry name" value="TraG/VirD4"/>
</dbReference>
<sequence>MGFLQKKEKQEVGLQSDTEYVIEREEFLKYRFEKAIKKTKREEFVRMTLNYRIVSVLSWFNVAVLLPIAIFTWVMNLLGVFELALLNKLPWWLFILIWLLPYFTWHYSTISIPQKKGPVILKDWSKTKKGRWKSAIFNLAPFHILSWCAFAKYNVDYFLDYLTSVRIFEPYKDIIMTDDLDSLILVLFVIPVIFSALSLFLQARDYMINKDLLQKHFMTWEAPYIKKYAHEYKLETCDVIVGFEFDTKKPIIIKENERFLHEAIIGATGSGKTSTTLLLRIAQDILKIATGQRDMGLVFLEPKGDGVDDVLTICKKLGVPDEKIKVIDPTKSWSMKYNPFGGSRESAASGFQGTLNALTGDQDEFFKGQQNEAASTFTLLAKIRFGPATNITHIQQMFTDPRYLADIVEFVRKTIDSKREDPSLTSSMRAELSSFEQIVAYFENEVLDYKTFRDKEDIKQVLYPPGHKYAGRPLVENKKDKFVTGAKKYLNEIALNSMLKSLFVCNDGEEAFDADKFLREGGVVLINTALGDLDELSLLFGQFFIRQFQSAVFRRAKECKETGIERIPIMFYVDEFPLYANEAFERFLTLGRSYKVGAVIAMQSIAQLDAVGQSYRKSVMGNASHKTVFGRGPVEDNEYFSKEFGEHLVVVESMNESGSPMTSEKQTWGFRLNTHKEMQPRFTPTDIRELPFKEMIVQVVNERNSIGIPKKAVGQFVHESAFINRFMDLVASDIKSTEEKEFNVTDHISQDKLDTLVTNVKAGYESMESLTTDEILNLTDFHSVIPDEFMANVSAIGDSVQKEFEQYSNDDGFMSPPLQSQAIPVQRNEKKHNNVIPFPTAEGPNNLEYSEDEEQNTSISFYGDEEKIENEVGIPFNFEIGNEASNLSADMMDETASTDDTNEWLSLMDENDAENTSDVTWEKLDSMVEQPPVDVVVPVVFEQVDEKSANTNIEHVDLPLQNDVQHEPFNPPMMEPPMLDIESTNHNIENTSGIDNKAASVPVMNQMSLFPDEPVVKENKKSKRIQKGRESSSSVKKQEVEKKHERVAEQQVQSQQKANQKRDVVIPGNHFVSEDVIEEDI</sequence>
<accession>A0AAJ5UY68</accession>
<dbReference type="SUPFAM" id="SSF52540">
    <property type="entry name" value="P-loop containing nucleoside triphosphate hydrolases"/>
    <property type="match status" value="1"/>
</dbReference>
<dbReference type="InterPro" id="IPR027417">
    <property type="entry name" value="P-loop_NTPase"/>
</dbReference>
<dbReference type="RefSeq" id="WP_274797415.1">
    <property type="nucleotide sequence ID" value="NZ_CP113528.1"/>
</dbReference>
<feature type="compositionally biased region" description="Basic and acidic residues" evidence="7">
    <location>
        <begin position="1036"/>
        <end position="1048"/>
    </location>
</feature>
<reference evidence="9" key="1">
    <citation type="submission" date="2022-11" db="EMBL/GenBank/DDBJ databases">
        <title>Lysinibacillus irui.</title>
        <authorList>
            <person name="Akintayo S.O."/>
        </authorList>
    </citation>
    <scope>NUCLEOTIDE SEQUENCE</scope>
    <source>
        <strain evidence="9">IRB4-01</strain>
        <plasmid evidence="9">unnamed</plasmid>
    </source>
</reference>
<keyword evidence="4 8" id="KW-0812">Transmembrane</keyword>
<dbReference type="InterPro" id="IPR051539">
    <property type="entry name" value="T4SS-coupling_protein"/>
</dbReference>
<evidence type="ECO:0000256" key="3">
    <source>
        <dbReference type="ARBA" id="ARBA00022475"/>
    </source>
</evidence>
<dbReference type="GO" id="GO:0005886">
    <property type="term" value="C:plasma membrane"/>
    <property type="evidence" value="ECO:0007669"/>
    <property type="project" value="UniProtKB-SubCell"/>
</dbReference>
<feature type="transmembrane region" description="Helical" evidence="8">
    <location>
        <begin position="49"/>
        <end position="71"/>
    </location>
</feature>
<dbReference type="Proteomes" id="UP001219585">
    <property type="component" value="Plasmid unnamed"/>
</dbReference>
<evidence type="ECO:0000256" key="2">
    <source>
        <dbReference type="ARBA" id="ARBA00008806"/>
    </source>
</evidence>
<dbReference type="PANTHER" id="PTHR37937">
    <property type="entry name" value="CONJUGATIVE TRANSFER: DNA TRANSPORT"/>
    <property type="match status" value="1"/>
</dbReference>
<evidence type="ECO:0000256" key="1">
    <source>
        <dbReference type="ARBA" id="ARBA00004651"/>
    </source>
</evidence>
<feature type="transmembrane region" description="Helical" evidence="8">
    <location>
        <begin position="91"/>
        <end position="113"/>
    </location>
</feature>
<dbReference type="CDD" id="cd01127">
    <property type="entry name" value="TrwB_TraG_TraD_VirD4"/>
    <property type="match status" value="1"/>
</dbReference>
<evidence type="ECO:0000256" key="4">
    <source>
        <dbReference type="ARBA" id="ARBA00022692"/>
    </source>
</evidence>
<feature type="region of interest" description="Disordered" evidence="7">
    <location>
        <begin position="1010"/>
        <end position="1067"/>
    </location>
</feature>
<organism evidence="9 10">
    <name type="scientific">Lysinibacillus irui</name>
    <dbReference type="NCBI Taxonomy" id="2998077"/>
    <lineage>
        <taxon>Bacteria</taxon>
        <taxon>Bacillati</taxon>
        <taxon>Bacillota</taxon>
        <taxon>Bacilli</taxon>
        <taxon>Bacillales</taxon>
        <taxon>Bacillaceae</taxon>
        <taxon>Lysinibacillus</taxon>
    </lineage>
</organism>
<gene>
    <name evidence="9" type="ORF">OU989_23175</name>
</gene>
<evidence type="ECO:0000313" key="9">
    <source>
        <dbReference type="EMBL" id="WDV09192.1"/>
    </source>
</evidence>
<dbReference type="Pfam" id="PF02534">
    <property type="entry name" value="T4SS-DNA_transf"/>
    <property type="match status" value="1"/>
</dbReference>
<evidence type="ECO:0000256" key="6">
    <source>
        <dbReference type="ARBA" id="ARBA00023136"/>
    </source>
</evidence>
<name>A0AAJ5UY68_9BACI</name>
<protein>
    <submittedName>
        <fullName evidence="9">Type IV secretory system conjugative DNA transfer family protein</fullName>
    </submittedName>
</protein>
<evidence type="ECO:0000313" key="10">
    <source>
        <dbReference type="Proteomes" id="UP001219585"/>
    </source>
</evidence>